<name>A0ABR7CZP3_9BACT</name>
<proteinExistence type="predicted"/>
<sequence length="69" mass="7970">MENWVSVFSTTEEFVAERIKEVLTDSGIPAVVLNQRDSSYKTFGDINVMVNKEDREKAEQVIKAYNDRK</sequence>
<dbReference type="Gene3D" id="3.30.70.790">
    <property type="entry name" value="UreE, C-terminal domain"/>
    <property type="match status" value="1"/>
</dbReference>
<reference evidence="2 3" key="1">
    <citation type="submission" date="2020-08" db="EMBL/GenBank/DDBJ databases">
        <title>Genome public.</title>
        <authorList>
            <person name="Liu C."/>
            <person name="Sun Q."/>
        </authorList>
    </citation>
    <scope>NUCLEOTIDE SEQUENCE [LARGE SCALE GENOMIC DNA]</scope>
    <source>
        <strain evidence="2 3">NSJ-56</strain>
    </source>
</reference>
<gene>
    <name evidence="2" type="ORF">H8S64_08340</name>
</gene>
<evidence type="ECO:0000259" key="1">
    <source>
        <dbReference type="Pfam" id="PF09413"/>
    </source>
</evidence>
<protein>
    <submittedName>
        <fullName evidence="2">DUF2007 domain-containing protein</fullName>
    </submittedName>
</protein>
<accession>A0ABR7CZP3</accession>
<dbReference type="EMBL" id="JACOOH010000003">
    <property type="protein sequence ID" value="MBC5621104.1"/>
    <property type="molecule type" value="Genomic_DNA"/>
</dbReference>
<organism evidence="2 3">
    <name type="scientific">Butyricimonas hominis</name>
    <dbReference type="NCBI Taxonomy" id="2763032"/>
    <lineage>
        <taxon>Bacteria</taxon>
        <taxon>Pseudomonadati</taxon>
        <taxon>Bacteroidota</taxon>
        <taxon>Bacteroidia</taxon>
        <taxon>Bacteroidales</taxon>
        <taxon>Odoribacteraceae</taxon>
        <taxon>Butyricimonas</taxon>
    </lineage>
</organism>
<comment type="caution">
    <text evidence="2">The sequence shown here is derived from an EMBL/GenBank/DDBJ whole genome shotgun (WGS) entry which is preliminary data.</text>
</comment>
<dbReference type="Proteomes" id="UP000646484">
    <property type="component" value="Unassembled WGS sequence"/>
</dbReference>
<dbReference type="SUPFAM" id="SSF54913">
    <property type="entry name" value="GlnB-like"/>
    <property type="match status" value="1"/>
</dbReference>
<dbReference type="InterPro" id="IPR011322">
    <property type="entry name" value="N-reg_PII-like_a/b"/>
</dbReference>
<evidence type="ECO:0000313" key="3">
    <source>
        <dbReference type="Proteomes" id="UP000646484"/>
    </source>
</evidence>
<dbReference type="Pfam" id="PF09413">
    <property type="entry name" value="DUF2007"/>
    <property type="match status" value="1"/>
</dbReference>
<dbReference type="RefSeq" id="WP_186975708.1">
    <property type="nucleotide sequence ID" value="NZ_JACOOH010000003.1"/>
</dbReference>
<feature type="domain" description="DUF2007" evidence="1">
    <location>
        <begin position="4"/>
        <end position="64"/>
    </location>
</feature>
<dbReference type="InterPro" id="IPR018551">
    <property type="entry name" value="DUF2007"/>
</dbReference>
<evidence type="ECO:0000313" key="2">
    <source>
        <dbReference type="EMBL" id="MBC5621104.1"/>
    </source>
</evidence>
<keyword evidence="3" id="KW-1185">Reference proteome</keyword>